<evidence type="ECO:0000256" key="4">
    <source>
        <dbReference type="PROSITE-ProRule" id="PRU00302"/>
    </source>
</evidence>
<dbReference type="CDD" id="cd00033">
    <property type="entry name" value="CCP"/>
    <property type="match status" value="1"/>
</dbReference>
<feature type="domain" description="Sushi" evidence="5">
    <location>
        <begin position="46"/>
        <end position="110"/>
    </location>
</feature>
<dbReference type="PROSITE" id="PS50923">
    <property type="entry name" value="SUSHI"/>
    <property type="match status" value="1"/>
</dbReference>
<dbReference type="SUPFAM" id="SSF57535">
    <property type="entry name" value="Complement control module/SCR domain"/>
    <property type="match status" value="1"/>
</dbReference>
<dbReference type="Pfam" id="PF00084">
    <property type="entry name" value="Sushi"/>
    <property type="match status" value="1"/>
</dbReference>
<accession>T1L2W1</accession>
<dbReference type="InterPro" id="IPR051277">
    <property type="entry name" value="SEZ6_CSMD_C4BPB_Regulators"/>
</dbReference>
<keyword evidence="3 4" id="KW-1015">Disulfide bond</keyword>
<dbReference type="EMBL" id="CAEY01000991">
    <property type="status" value="NOT_ANNOTATED_CDS"/>
    <property type="molecule type" value="Genomic_DNA"/>
</dbReference>
<dbReference type="Gene3D" id="2.10.70.10">
    <property type="entry name" value="Complement Module, domain 1"/>
    <property type="match status" value="1"/>
</dbReference>
<evidence type="ECO:0000256" key="3">
    <source>
        <dbReference type="ARBA" id="ARBA00023157"/>
    </source>
</evidence>
<evidence type="ECO:0000259" key="5">
    <source>
        <dbReference type="PROSITE" id="PS50923"/>
    </source>
</evidence>
<dbReference type="PANTHER" id="PTHR45656">
    <property type="entry name" value="PROTEIN CBR-CLEC-78"/>
    <property type="match status" value="1"/>
</dbReference>
<dbReference type="EnsemblMetazoa" id="tetur34g00600.1">
    <property type="protein sequence ID" value="tetur34g00600.1"/>
    <property type="gene ID" value="tetur34g00600"/>
</dbReference>
<protein>
    <recommendedName>
        <fullName evidence="5">Sushi domain-containing protein</fullName>
    </recommendedName>
</protein>
<keyword evidence="7" id="KW-1185">Reference proteome</keyword>
<comment type="caution">
    <text evidence="4">Lacks conserved residue(s) required for the propagation of feature annotation.</text>
</comment>
<evidence type="ECO:0000313" key="7">
    <source>
        <dbReference type="Proteomes" id="UP000015104"/>
    </source>
</evidence>
<keyword evidence="4" id="KW-0768">Sushi</keyword>
<dbReference type="AlphaFoldDB" id="T1L2W1"/>
<feature type="disulfide bond" evidence="4">
    <location>
        <begin position="81"/>
        <end position="108"/>
    </location>
</feature>
<dbReference type="SMART" id="SM00032">
    <property type="entry name" value="CCP"/>
    <property type="match status" value="1"/>
</dbReference>
<dbReference type="Proteomes" id="UP000015104">
    <property type="component" value="Unassembled WGS sequence"/>
</dbReference>
<reference evidence="7" key="1">
    <citation type="submission" date="2011-08" db="EMBL/GenBank/DDBJ databases">
        <authorList>
            <person name="Rombauts S."/>
        </authorList>
    </citation>
    <scope>NUCLEOTIDE SEQUENCE</scope>
    <source>
        <strain evidence="7">London</strain>
    </source>
</reference>
<evidence type="ECO:0000313" key="6">
    <source>
        <dbReference type="EnsemblMetazoa" id="tetur34g00600.1"/>
    </source>
</evidence>
<dbReference type="HOGENOM" id="CLU_1534525_0_0_1"/>
<dbReference type="STRING" id="32264.T1L2W1"/>
<proteinExistence type="predicted"/>
<dbReference type="InterPro" id="IPR000436">
    <property type="entry name" value="Sushi_SCR_CCP_dom"/>
</dbReference>
<dbReference type="PANTHER" id="PTHR45656:SF4">
    <property type="entry name" value="PROTEIN CBR-CLEC-78"/>
    <property type="match status" value="1"/>
</dbReference>
<keyword evidence="1" id="KW-0732">Signal</keyword>
<keyword evidence="2" id="KW-0677">Repeat</keyword>
<reference evidence="6" key="2">
    <citation type="submission" date="2015-06" db="UniProtKB">
        <authorList>
            <consortium name="EnsemblMetazoa"/>
        </authorList>
    </citation>
    <scope>IDENTIFICATION</scope>
</reference>
<dbReference type="InterPro" id="IPR035976">
    <property type="entry name" value="Sushi/SCR/CCP_sf"/>
</dbReference>
<evidence type="ECO:0000256" key="2">
    <source>
        <dbReference type="ARBA" id="ARBA00022737"/>
    </source>
</evidence>
<organism evidence="6 7">
    <name type="scientific">Tetranychus urticae</name>
    <name type="common">Two-spotted spider mite</name>
    <dbReference type="NCBI Taxonomy" id="32264"/>
    <lineage>
        <taxon>Eukaryota</taxon>
        <taxon>Metazoa</taxon>
        <taxon>Ecdysozoa</taxon>
        <taxon>Arthropoda</taxon>
        <taxon>Chelicerata</taxon>
        <taxon>Arachnida</taxon>
        <taxon>Acari</taxon>
        <taxon>Acariformes</taxon>
        <taxon>Trombidiformes</taxon>
        <taxon>Prostigmata</taxon>
        <taxon>Eleutherengona</taxon>
        <taxon>Raphignathae</taxon>
        <taxon>Tetranychoidea</taxon>
        <taxon>Tetranychidae</taxon>
        <taxon>Tetranychus</taxon>
    </lineage>
</organism>
<sequence length="175" mass="19715">MLTPNSKLFRKENLCRQVEPNDFQVTMSFLQIVALHLCWIINSASCLCGYPGRPAYGKLLSSSYLTSESSYNYGDAVNYACEKGYFLRGRGSRTCLNNTKWSGNLPICDSPLQIYGEASSPESIKLYPPSLAIDNNPRSCFYTRRSKPREWTLDLMVVRKVKSVIITVPFASKST</sequence>
<evidence type="ECO:0000256" key="1">
    <source>
        <dbReference type="ARBA" id="ARBA00022729"/>
    </source>
</evidence>
<name>T1L2W1_TETUR</name>